<evidence type="ECO:0000313" key="2">
    <source>
        <dbReference type="EMBL" id="MPM87282.1"/>
    </source>
</evidence>
<dbReference type="PANTHER" id="PTHR42981:SF2">
    <property type="entry name" value="PYRUVATE DEHYDROGENASE [UBIQUINONE]"/>
    <property type="match status" value="1"/>
</dbReference>
<feature type="domain" description="Thiamine pyrophosphate enzyme TPP-binding" evidence="1">
    <location>
        <begin position="1"/>
        <end position="74"/>
    </location>
</feature>
<dbReference type="InterPro" id="IPR011766">
    <property type="entry name" value="TPP_enzyme_TPP-bd"/>
</dbReference>
<proteinExistence type="predicted"/>
<dbReference type="CDD" id="cd00568">
    <property type="entry name" value="TPP_enzymes"/>
    <property type="match status" value="1"/>
</dbReference>
<dbReference type="Gene3D" id="3.40.50.970">
    <property type="match status" value="1"/>
</dbReference>
<reference evidence="2" key="1">
    <citation type="submission" date="2019-08" db="EMBL/GenBank/DDBJ databases">
        <authorList>
            <person name="Kucharzyk K."/>
            <person name="Murdoch R.W."/>
            <person name="Higgins S."/>
            <person name="Loffler F."/>
        </authorList>
    </citation>
    <scope>NUCLEOTIDE SEQUENCE</scope>
</reference>
<name>A0A645DFC4_9ZZZZ</name>
<evidence type="ECO:0000259" key="1">
    <source>
        <dbReference type="Pfam" id="PF02775"/>
    </source>
</evidence>
<gene>
    <name evidence="2" type="ORF">SDC9_134378</name>
</gene>
<dbReference type="SUPFAM" id="SSF52518">
    <property type="entry name" value="Thiamin diphosphate-binding fold (THDP-binding)"/>
    <property type="match status" value="1"/>
</dbReference>
<comment type="caution">
    <text evidence="2">The sequence shown here is derived from an EMBL/GenBank/DDBJ whole genome shotgun (WGS) entry which is preliminary data.</text>
</comment>
<dbReference type="PANTHER" id="PTHR42981">
    <property type="entry name" value="PYRUVATE DEHYDROGENASE [UBIQUINONE]"/>
    <property type="match status" value="1"/>
</dbReference>
<dbReference type="InterPro" id="IPR029061">
    <property type="entry name" value="THDP-binding"/>
</dbReference>
<protein>
    <recommendedName>
        <fullName evidence="1">Thiamine pyrophosphate enzyme TPP-binding domain-containing protein</fullName>
    </recommendedName>
</protein>
<dbReference type="InterPro" id="IPR047211">
    <property type="entry name" value="POXB-like"/>
</dbReference>
<dbReference type="GO" id="GO:0003824">
    <property type="term" value="F:catalytic activity"/>
    <property type="evidence" value="ECO:0007669"/>
    <property type="project" value="InterPro"/>
</dbReference>
<sequence>MKLVVFNNNVFGWIKGETQHVYHSDFFATNFGVVDYAGVAKAFGIRSYKIDDPEKITDILREAIEYKGPVLIEMRVPDETELVPPVPRWIENAKKKGIPYCY</sequence>
<dbReference type="GO" id="GO:0030976">
    <property type="term" value="F:thiamine pyrophosphate binding"/>
    <property type="evidence" value="ECO:0007669"/>
    <property type="project" value="InterPro"/>
</dbReference>
<dbReference type="Pfam" id="PF02775">
    <property type="entry name" value="TPP_enzyme_C"/>
    <property type="match status" value="1"/>
</dbReference>
<dbReference type="AlphaFoldDB" id="A0A645DFC4"/>
<organism evidence="2">
    <name type="scientific">bioreactor metagenome</name>
    <dbReference type="NCBI Taxonomy" id="1076179"/>
    <lineage>
        <taxon>unclassified sequences</taxon>
        <taxon>metagenomes</taxon>
        <taxon>ecological metagenomes</taxon>
    </lineage>
</organism>
<accession>A0A645DFC4</accession>
<dbReference type="EMBL" id="VSSQ01035136">
    <property type="protein sequence ID" value="MPM87282.1"/>
    <property type="molecule type" value="Genomic_DNA"/>
</dbReference>